<dbReference type="Proteomes" id="UP000285301">
    <property type="component" value="Unassembled WGS sequence"/>
</dbReference>
<organism evidence="2 3">
    <name type="scientific">Dinothrombium tinctorium</name>
    <dbReference type="NCBI Taxonomy" id="1965070"/>
    <lineage>
        <taxon>Eukaryota</taxon>
        <taxon>Metazoa</taxon>
        <taxon>Ecdysozoa</taxon>
        <taxon>Arthropoda</taxon>
        <taxon>Chelicerata</taxon>
        <taxon>Arachnida</taxon>
        <taxon>Acari</taxon>
        <taxon>Acariformes</taxon>
        <taxon>Trombidiformes</taxon>
        <taxon>Prostigmata</taxon>
        <taxon>Anystina</taxon>
        <taxon>Parasitengona</taxon>
        <taxon>Trombidioidea</taxon>
        <taxon>Trombidiidae</taxon>
        <taxon>Dinothrombium</taxon>
    </lineage>
</organism>
<dbReference type="SMART" id="SM00577">
    <property type="entry name" value="CPDc"/>
    <property type="match status" value="1"/>
</dbReference>
<feature type="domain" description="FCP1 homology" evidence="1">
    <location>
        <begin position="15"/>
        <end position="137"/>
    </location>
</feature>
<evidence type="ECO:0000259" key="1">
    <source>
        <dbReference type="SMART" id="SM00577"/>
    </source>
</evidence>
<gene>
    <name evidence="2" type="ORF">B4U79_18063</name>
</gene>
<dbReference type="EMBL" id="NCKU01001980">
    <property type="protein sequence ID" value="RWS10741.1"/>
    <property type="molecule type" value="Genomic_DNA"/>
</dbReference>
<dbReference type="InterPro" id="IPR023214">
    <property type="entry name" value="HAD_sf"/>
</dbReference>
<proteinExistence type="predicted"/>
<evidence type="ECO:0000313" key="2">
    <source>
        <dbReference type="EMBL" id="RWS10741.1"/>
    </source>
</evidence>
<reference evidence="2 3" key="1">
    <citation type="journal article" date="2018" name="Gigascience">
        <title>Genomes of trombidid mites reveal novel predicted allergens and laterally-transferred genes associated with secondary metabolism.</title>
        <authorList>
            <person name="Dong X."/>
            <person name="Chaisiri K."/>
            <person name="Xia D."/>
            <person name="Armstrong S.D."/>
            <person name="Fang Y."/>
            <person name="Donnelly M.J."/>
            <person name="Kadowaki T."/>
            <person name="McGarry J.W."/>
            <person name="Darby A.C."/>
            <person name="Makepeace B.L."/>
        </authorList>
    </citation>
    <scope>NUCLEOTIDE SEQUENCE [LARGE SCALE GENOMIC DNA]</scope>
    <source>
        <strain evidence="2">UoL-WK</strain>
    </source>
</reference>
<dbReference type="AlphaFoldDB" id="A0A3S3PJB2"/>
<comment type="caution">
    <text evidence="2">The sequence shown here is derived from an EMBL/GenBank/DDBJ whole genome shotgun (WGS) entry which is preliminary data.</text>
</comment>
<sequence length="261" mass="31274">MQPFLNTIKNNISTKRLHIMDYENNKYSLGDPNYEFSYIIGGKKFDAVMFKRPNVDNFLKYFTKSYNIVHFTAESYEYINAAIKHFDINVLEDCDGPSNDFRKDLIKVTSNLKKVVMIDDSCAEIFIESFQGNQQDDWLFPKKFIWEFLNIHSKSENFRLEIMNSNTAAILRIHAEERFRQMRAVKLKIIKIKKQSLLEGQQQPHFHLKTFKCIKQQQPHRFKAFKQMMQEEFSEEELRARYIDEVEFDNNIYTRKILTIF</sequence>
<dbReference type="SUPFAM" id="SSF56784">
    <property type="entry name" value="HAD-like"/>
    <property type="match status" value="1"/>
</dbReference>
<name>A0A3S3PJB2_9ACAR</name>
<dbReference type="Pfam" id="PF03031">
    <property type="entry name" value="NIF"/>
    <property type="match status" value="1"/>
</dbReference>
<accession>A0A3S3PJB2</accession>
<protein>
    <recommendedName>
        <fullName evidence="1">FCP1 homology domain-containing protein</fullName>
    </recommendedName>
</protein>
<dbReference type="InterPro" id="IPR004274">
    <property type="entry name" value="FCP1_dom"/>
</dbReference>
<dbReference type="InterPro" id="IPR036412">
    <property type="entry name" value="HAD-like_sf"/>
</dbReference>
<dbReference type="Gene3D" id="3.40.50.1000">
    <property type="entry name" value="HAD superfamily/HAD-like"/>
    <property type="match status" value="1"/>
</dbReference>
<keyword evidence="3" id="KW-1185">Reference proteome</keyword>
<evidence type="ECO:0000313" key="3">
    <source>
        <dbReference type="Proteomes" id="UP000285301"/>
    </source>
</evidence>